<accession>A0ABP1RFB0</accession>
<feature type="transmembrane region" description="Helical" evidence="9">
    <location>
        <begin position="491"/>
        <end position="511"/>
    </location>
</feature>
<sequence length="699" mass="78723">MENLKDFDHHHHHHHHHHHLPLGKRKRICSCSSICQKLPLALVLTSFILLCITAFFKWMALDWVVDQQIAERLQLVPGSDAWSKWKDIPVPIIIRFRIFNVTNPVAVQNGAKPKLVEAGPYAYEEKRIKDISAVDDEKDTITYRQRIIYTFRPDLSNGTEYDRLVVINVPFVTLSKLTYDNVGNFSFAHALADRNMRQRGERLFTYATVKEYMFDGYSVQHYLNFLKSPAVTLVGGVRIPRSIETGRFGFYLGKNNTDDGEYVIRSGKNNPQEFGQIVSWNGKTKLNYYSGFCNLINGTDGSLAPPFLTKESLIRFFSSDICRSIFVMFREEVNVGGIQAFRFKMPDAKMIFAHKDFCFCPKGKNNECFKYGVLSMAPCRDDAPIALSGAHFLDAYDKYQEMIVGLKPDRDKHETVLDIEPKTGVILRAAKRVQFNVMVHPNRDMTTFANVRPTLFPFMWVEEMVEPNEVLMDELQQQLFAPVEFANQASVGGMAVLACLMLLGLLGMIWVNTNNRNKASSIHSDHTDSFHGHSPSRHTIRSTSPSLISSLSMGNSSHISSISQHRHGSSGPKSLPLSIVSVMSRGTMTSTNKSTMTEGINFNMEEEMTRINREAIFKKTTAVVDKTDIVNTADVCVHERQPQNDAQSGVENGGFEGESSGQGSDVAAAATRCSEYVNATCTGRRRKFEPKYATISTSK</sequence>
<evidence type="ECO:0000256" key="5">
    <source>
        <dbReference type="ARBA" id="ARBA00022989"/>
    </source>
</evidence>
<feature type="transmembrane region" description="Helical" evidence="9">
    <location>
        <begin position="40"/>
        <end position="60"/>
    </location>
</feature>
<name>A0ABP1RFB0_9HEXA</name>
<evidence type="ECO:0008006" key="12">
    <source>
        <dbReference type="Google" id="ProtNLM"/>
    </source>
</evidence>
<evidence type="ECO:0000256" key="6">
    <source>
        <dbReference type="ARBA" id="ARBA00023136"/>
    </source>
</evidence>
<dbReference type="Pfam" id="PF01130">
    <property type="entry name" value="CD36"/>
    <property type="match status" value="1"/>
</dbReference>
<evidence type="ECO:0000256" key="2">
    <source>
        <dbReference type="ARBA" id="ARBA00010532"/>
    </source>
</evidence>
<feature type="compositionally biased region" description="Low complexity" evidence="8">
    <location>
        <begin position="542"/>
        <end position="563"/>
    </location>
</feature>
<keyword evidence="3" id="KW-1003">Cell membrane</keyword>
<comment type="similarity">
    <text evidence="2">Belongs to the CD36 family.</text>
</comment>
<evidence type="ECO:0000256" key="1">
    <source>
        <dbReference type="ARBA" id="ARBA00004236"/>
    </source>
</evidence>
<keyword evidence="5 9" id="KW-1133">Transmembrane helix</keyword>
<keyword evidence="4 9" id="KW-0812">Transmembrane</keyword>
<dbReference type="InterPro" id="IPR002159">
    <property type="entry name" value="CD36_fam"/>
</dbReference>
<protein>
    <recommendedName>
        <fullName evidence="12">Lysosome membrane protein 2</fullName>
    </recommendedName>
</protein>
<evidence type="ECO:0000256" key="7">
    <source>
        <dbReference type="ARBA" id="ARBA00023180"/>
    </source>
</evidence>
<dbReference type="PANTHER" id="PTHR11923">
    <property type="entry name" value="SCAVENGER RECEPTOR CLASS B TYPE-1 SR-B1"/>
    <property type="match status" value="1"/>
</dbReference>
<evidence type="ECO:0000313" key="11">
    <source>
        <dbReference type="Proteomes" id="UP001642540"/>
    </source>
</evidence>
<organism evidence="10 11">
    <name type="scientific">Orchesella dallaii</name>
    <dbReference type="NCBI Taxonomy" id="48710"/>
    <lineage>
        <taxon>Eukaryota</taxon>
        <taxon>Metazoa</taxon>
        <taxon>Ecdysozoa</taxon>
        <taxon>Arthropoda</taxon>
        <taxon>Hexapoda</taxon>
        <taxon>Collembola</taxon>
        <taxon>Entomobryomorpha</taxon>
        <taxon>Entomobryoidea</taxon>
        <taxon>Orchesellidae</taxon>
        <taxon>Orchesellinae</taxon>
        <taxon>Orchesella</taxon>
    </lineage>
</organism>
<evidence type="ECO:0000313" key="10">
    <source>
        <dbReference type="EMBL" id="CAL8123426.1"/>
    </source>
</evidence>
<keyword evidence="7" id="KW-0325">Glycoprotein</keyword>
<comment type="subcellular location">
    <subcellularLocation>
        <location evidence="1">Cell membrane</location>
    </subcellularLocation>
</comment>
<feature type="region of interest" description="Disordered" evidence="8">
    <location>
        <begin position="641"/>
        <end position="667"/>
    </location>
</feature>
<dbReference type="EMBL" id="CAXLJM020000068">
    <property type="protein sequence ID" value="CAL8123426.1"/>
    <property type="molecule type" value="Genomic_DNA"/>
</dbReference>
<dbReference type="PRINTS" id="PR01609">
    <property type="entry name" value="CD36FAMILY"/>
</dbReference>
<keyword evidence="11" id="KW-1185">Reference proteome</keyword>
<reference evidence="10 11" key="1">
    <citation type="submission" date="2024-08" db="EMBL/GenBank/DDBJ databases">
        <authorList>
            <person name="Cucini C."/>
            <person name="Frati F."/>
        </authorList>
    </citation>
    <scope>NUCLEOTIDE SEQUENCE [LARGE SCALE GENOMIC DNA]</scope>
</reference>
<evidence type="ECO:0000256" key="8">
    <source>
        <dbReference type="SAM" id="MobiDB-lite"/>
    </source>
</evidence>
<keyword evidence="6 9" id="KW-0472">Membrane</keyword>
<comment type="caution">
    <text evidence="10">The sequence shown here is derived from an EMBL/GenBank/DDBJ whole genome shotgun (WGS) entry which is preliminary data.</text>
</comment>
<evidence type="ECO:0000256" key="3">
    <source>
        <dbReference type="ARBA" id="ARBA00022475"/>
    </source>
</evidence>
<proteinExistence type="inferred from homology"/>
<dbReference type="Proteomes" id="UP001642540">
    <property type="component" value="Unassembled WGS sequence"/>
</dbReference>
<gene>
    <name evidence="10" type="ORF">ODALV1_LOCUS20197</name>
</gene>
<feature type="region of interest" description="Disordered" evidence="8">
    <location>
        <begin position="520"/>
        <end position="575"/>
    </location>
</feature>
<dbReference type="PANTHER" id="PTHR11923:SF51">
    <property type="entry name" value="LYSOSOME MEMBRANE PROTEIN 2"/>
    <property type="match status" value="1"/>
</dbReference>
<evidence type="ECO:0000256" key="9">
    <source>
        <dbReference type="SAM" id="Phobius"/>
    </source>
</evidence>
<evidence type="ECO:0000256" key="4">
    <source>
        <dbReference type="ARBA" id="ARBA00022692"/>
    </source>
</evidence>